<dbReference type="Pfam" id="PF10111">
    <property type="entry name" value="Glyco_tranf_2_2"/>
    <property type="match status" value="1"/>
</dbReference>
<dbReference type="GO" id="GO:0016757">
    <property type="term" value="F:glycosyltransferase activity"/>
    <property type="evidence" value="ECO:0007669"/>
    <property type="project" value="UniProtKB-KW"/>
</dbReference>
<dbReference type="Proteomes" id="UP001623041">
    <property type="component" value="Unassembled WGS sequence"/>
</dbReference>
<feature type="domain" description="Glycosyltransferase 2-like" evidence="1">
    <location>
        <begin position="45"/>
        <end position="172"/>
    </location>
</feature>
<reference evidence="3 4" key="1">
    <citation type="submission" date="2024-11" db="EMBL/GenBank/DDBJ databases">
        <authorList>
            <person name="Lucas J.A."/>
        </authorList>
    </citation>
    <scope>NUCLEOTIDE SEQUENCE [LARGE SCALE GENOMIC DNA]</scope>
    <source>
        <strain evidence="3 4">Z 5.4</strain>
    </source>
</reference>
<protein>
    <submittedName>
        <fullName evidence="3">Glycosyltransferase family 2 protein</fullName>
        <ecNumber evidence="3">2.4.-.-</ecNumber>
    </submittedName>
</protein>
<dbReference type="Gene3D" id="3.90.550.10">
    <property type="entry name" value="Spore Coat Polysaccharide Biosynthesis Protein SpsA, Chain A"/>
    <property type="match status" value="1"/>
</dbReference>
<keyword evidence="3" id="KW-0808">Transferase</keyword>
<evidence type="ECO:0000313" key="3">
    <source>
        <dbReference type="EMBL" id="MFK9094065.1"/>
    </source>
</evidence>
<comment type="caution">
    <text evidence="3">The sequence shown here is derived from an EMBL/GenBank/DDBJ whole genome shotgun (WGS) entry which is preliminary data.</text>
</comment>
<dbReference type="InterPro" id="IPR019290">
    <property type="entry name" value="GlycosylTrfase-like_prok"/>
</dbReference>
<gene>
    <name evidence="3" type="ORF">ACJEBI_21660</name>
</gene>
<sequence>MLGNSFKWSESIRKEPAQNEGLQRSQKSNSTDLPILKSDKEIEVSIIIPSYNKYPLNLLTLYSLELQTFDPAKMEVIIIDDASTDQTEEKLKGYSPPYHFKYIHSNQKLGRARVRNLGVRSARGSILIFLDAEMITEPDFVENHYKYHQSKNNVILSGVMHSKALYTCVFPSFSEQKIDTIADLTKNNKEIYTRFQYRKTHYEEPYSLLEKSDFVRKTYRDLAFKSFPWFRQIIRNFSADLEGFAFPWMAFLKENVSIRKEMIVKAGGFDEEFFHYGYEDWELGYRLYKMGAQYIVSDQLITYHQEHPVGENKWREAVGNFGLFTIKHHDVDILILGLELSGLTDLLTMNNILREYKLLGKSRPEQFQKFEKKFILILETIILMLQVDIRHFNILGAAGFGSEDRKELLNDIKSLSDYPNLTNFLNQVIKS</sequence>
<proteinExistence type="predicted"/>
<dbReference type="InterPro" id="IPR029044">
    <property type="entry name" value="Nucleotide-diphossugar_trans"/>
</dbReference>
<dbReference type="RefSeq" id="WP_406582554.1">
    <property type="nucleotide sequence ID" value="NZ_JBJHQH010000019.1"/>
</dbReference>
<keyword evidence="4" id="KW-1185">Reference proteome</keyword>
<accession>A0ABW8RPF2</accession>
<dbReference type="Pfam" id="PF00535">
    <property type="entry name" value="Glycos_transf_2"/>
    <property type="match status" value="1"/>
</dbReference>
<evidence type="ECO:0000259" key="2">
    <source>
        <dbReference type="Pfam" id="PF10111"/>
    </source>
</evidence>
<organism evidence="3 4">
    <name type="scientific">Bacillus salipaludis</name>
    <dbReference type="NCBI Taxonomy" id="2547811"/>
    <lineage>
        <taxon>Bacteria</taxon>
        <taxon>Bacillati</taxon>
        <taxon>Bacillota</taxon>
        <taxon>Bacilli</taxon>
        <taxon>Bacillales</taxon>
        <taxon>Bacillaceae</taxon>
        <taxon>Bacillus</taxon>
    </lineage>
</organism>
<feature type="domain" description="Glycosyltransferase 2-like prokaryotic type" evidence="2">
    <location>
        <begin position="243"/>
        <end position="304"/>
    </location>
</feature>
<dbReference type="EMBL" id="JBJHQH010000019">
    <property type="protein sequence ID" value="MFK9094065.1"/>
    <property type="molecule type" value="Genomic_DNA"/>
</dbReference>
<dbReference type="SUPFAM" id="SSF53448">
    <property type="entry name" value="Nucleotide-diphospho-sugar transferases"/>
    <property type="match status" value="1"/>
</dbReference>
<evidence type="ECO:0000313" key="4">
    <source>
        <dbReference type="Proteomes" id="UP001623041"/>
    </source>
</evidence>
<keyword evidence="3" id="KW-0328">Glycosyltransferase</keyword>
<dbReference type="InterPro" id="IPR001173">
    <property type="entry name" value="Glyco_trans_2-like"/>
</dbReference>
<dbReference type="PANTHER" id="PTHR43685">
    <property type="entry name" value="GLYCOSYLTRANSFERASE"/>
    <property type="match status" value="1"/>
</dbReference>
<evidence type="ECO:0000259" key="1">
    <source>
        <dbReference type="Pfam" id="PF00535"/>
    </source>
</evidence>
<dbReference type="InterPro" id="IPR050834">
    <property type="entry name" value="Glycosyltransf_2"/>
</dbReference>
<dbReference type="EC" id="2.4.-.-" evidence="3"/>
<dbReference type="PANTHER" id="PTHR43685:SF2">
    <property type="entry name" value="GLYCOSYLTRANSFERASE 2-LIKE DOMAIN-CONTAINING PROTEIN"/>
    <property type="match status" value="1"/>
</dbReference>
<name>A0ABW8RPF2_9BACI</name>